<feature type="transmembrane region" description="Helical" evidence="2">
    <location>
        <begin position="40"/>
        <end position="62"/>
    </location>
</feature>
<keyword evidence="2" id="KW-0472">Membrane</keyword>
<dbReference type="AlphaFoldDB" id="A0A1M5EHJ0"/>
<evidence type="ECO:0000256" key="1">
    <source>
        <dbReference type="SAM" id="MobiDB-lite"/>
    </source>
</evidence>
<reference evidence="3 4" key="1">
    <citation type="submission" date="2016-11" db="EMBL/GenBank/DDBJ databases">
        <authorList>
            <person name="Jaros S."/>
            <person name="Januszkiewicz K."/>
            <person name="Wedrychowicz H."/>
        </authorList>
    </citation>
    <scope>NUCLEOTIDE SEQUENCE [LARGE SCALE GENOMIC DNA]</scope>
    <source>
        <strain evidence="3 4">DSM 45408</strain>
    </source>
</reference>
<evidence type="ECO:0000256" key="2">
    <source>
        <dbReference type="SAM" id="Phobius"/>
    </source>
</evidence>
<name>A0A1M5EHJ0_9ACTN</name>
<dbReference type="EMBL" id="FQVX01000001">
    <property type="protein sequence ID" value="SHF78626.1"/>
    <property type="molecule type" value="Genomic_DNA"/>
</dbReference>
<feature type="region of interest" description="Disordered" evidence="1">
    <location>
        <begin position="65"/>
        <end position="103"/>
    </location>
</feature>
<sequence>MTDDDRVRASLAALADDLAGDPGVVTPERVRAAHRRRRQVRATVAAVALAVVVLVGGLPLLAGRLAAPDGEGAGPAGTSAPATTPSGTPSPTVQPSVTPTATPPGYADLLAVRDCLVGAGFAPDPPVTRAEFLAGADWSPYDGLTEQEAADGAAACPVPG</sequence>
<gene>
    <name evidence="3" type="ORF">SAMN05444351_0794</name>
</gene>
<protein>
    <submittedName>
        <fullName evidence="3">Uncharacterized protein</fullName>
    </submittedName>
</protein>
<evidence type="ECO:0000313" key="3">
    <source>
        <dbReference type="EMBL" id="SHF78626.1"/>
    </source>
</evidence>
<keyword evidence="4" id="KW-1185">Reference proteome</keyword>
<dbReference type="RefSeq" id="WP_073418707.1">
    <property type="nucleotide sequence ID" value="NZ_FQVX01000001.1"/>
</dbReference>
<dbReference type="Proteomes" id="UP000184471">
    <property type="component" value="Unassembled WGS sequence"/>
</dbReference>
<accession>A0A1M5EHJ0</accession>
<proteinExistence type="predicted"/>
<organism evidence="3 4">
    <name type="scientific">Geodermatophilus nigrescens</name>
    <dbReference type="NCBI Taxonomy" id="1070870"/>
    <lineage>
        <taxon>Bacteria</taxon>
        <taxon>Bacillati</taxon>
        <taxon>Actinomycetota</taxon>
        <taxon>Actinomycetes</taxon>
        <taxon>Geodermatophilales</taxon>
        <taxon>Geodermatophilaceae</taxon>
        <taxon>Geodermatophilus</taxon>
    </lineage>
</organism>
<keyword evidence="2" id="KW-1133">Transmembrane helix</keyword>
<keyword evidence="2" id="KW-0812">Transmembrane</keyword>
<evidence type="ECO:0000313" key="4">
    <source>
        <dbReference type="Proteomes" id="UP000184471"/>
    </source>
</evidence>